<name>A0A8J3B1W2_9ACTN</name>
<dbReference type="Proteomes" id="UP000649739">
    <property type="component" value="Unassembled WGS sequence"/>
</dbReference>
<organism evidence="1 2">
    <name type="scientific">Pilimelia anulata</name>
    <dbReference type="NCBI Taxonomy" id="53371"/>
    <lineage>
        <taxon>Bacteria</taxon>
        <taxon>Bacillati</taxon>
        <taxon>Actinomycetota</taxon>
        <taxon>Actinomycetes</taxon>
        <taxon>Micromonosporales</taxon>
        <taxon>Micromonosporaceae</taxon>
        <taxon>Pilimelia</taxon>
    </lineage>
</organism>
<comment type="caution">
    <text evidence="1">The sequence shown here is derived from an EMBL/GenBank/DDBJ whole genome shotgun (WGS) entry which is preliminary data.</text>
</comment>
<evidence type="ECO:0000313" key="2">
    <source>
        <dbReference type="Proteomes" id="UP000649739"/>
    </source>
</evidence>
<reference evidence="1" key="1">
    <citation type="journal article" date="2014" name="Int. J. Syst. Evol. Microbiol.">
        <title>Complete genome sequence of Corynebacterium casei LMG S-19264T (=DSM 44701T), isolated from a smear-ripened cheese.</title>
        <authorList>
            <consortium name="US DOE Joint Genome Institute (JGI-PGF)"/>
            <person name="Walter F."/>
            <person name="Albersmeier A."/>
            <person name="Kalinowski J."/>
            <person name="Ruckert C."/>
        </authorList>
    </citation>
    <scope>NUCLEOTIDE SEQUENCE</scope>
    <source>
        <strain evidence="1">JCM 3090</strain>
    </source>
</reference>
<accession>A0A8J3B1W2</accession>
<reference evidence="1" key="2">
    <citation type="submission" date="2020-09" db="EMBL/GenBank/DDBJ databases">
        <authorList>
            <person name="Sun Q."/>
            <person name="Ohkuma M."/>
        </authorList>
    </citation>
    <scope>NUCLEOTIDE SEQUENCE</scope>
    <source>
        <strain evidence="1">JCM 3090</strain>
    </source>
</reference>
<keyword evidence="2" id="KW-1185">Reference proteome</keyword>
<sequence>MIRNALTARTKTVGWLTVSGLTAGGALLTSAGVFASWSSAVDVHGGTNDTAAVGLTHVDTNGTTFSTGAANMLPGDYLYRYATLTNTGELSETFSAAVSGSGDLGAAGGLQLAIDACSVAWAGNGSCSGSTTALAAATDAHSAGSISLGTLAAGAVKHLRYRVQLSAAADQLTFQGKDGAVDVTISGTTVASGNRDRTGG</sequence>
<proteinExistence type="predicted"/>
<protein>
    <recommendedName>
        <fullName evidence="3">SipW-cognate class signal peptide</fullName>
    </recommendedName>
</protein>
<dbReference type="EMBL" id="BMQB01000003">
    <property type="protein sequence ID" value="GGJ87065.1"/>
    <property type="molecule type" value="Genomic_DNA"/>
</dbReference>
<dbReference type="AlphaFoldDB" id="A0A8J3B1W2"/>
<evidence type="ECO:0008006" key="3">
    <source>
        <dbReference type="Google" id="ProtNLM"/>
    </source>
</evidence>
<gene>
    <name evidence="1" type="ORF">GCM10010123_15840</name>
</gene>
<evidence type="ECO:0000313" key="1">
    <source>
        <dbReference type="EMBL" id="GGJ87065.1"/>
    </source>
</evidence>